<keyword evidence="3" id="KW-1185">Reference proteome</keyword>
<dbReference type="PANTHER" id="PTHR38593">
    <property type="entry name" value="BLR2558 PROTEIN"/>
    <property type="match status" value="1"/>
</dbReference>
<feature type="domain" description="DUF4142" evidence="1">
    <location>
        <begin position="51"/>
        <end position="186"/>
    </location>
</feature>
<organism evidence="2 3">
    <name type="scientific">Olivibacter oleidegradans</name>
    <dbReference type="NCBI Taxonomy" id="760123"/>
    <lineage>
        <taxon>Bacteria</taxon>
        <taxon>Pseudomonadati</taxon>
        <taxon>Bacteroidota</taxon>
        <taxon>Sphingobacteriia</taxon>
        <taxon>Sphingobacteriales</taxon>
        <taxon>Sphingobacteriaceae</taxon>
        <taxon>Olivibacter</taxon>
    </lineage>
</organism>
<dbReference type="InterPro" id="IPR012347">
    <property type="entry name" value="Ferritin-like"/>
</dbReference>
<evidence type="ECO:0000259" key="1">
    <source>
        <dbReference type="Pfam" id="PF13628"/>
    </source>
</evidence>
<reference evidence="2 3" key="1">
    <citation type="submission" date="2024-09" db="EMBL/GenBank/DDBJ databases">
        <authorList>
            <person name="Sun Q."/>
            <person name="Mori K."/>
        </authorList>
    </citation>
    <scope>NUCLEOTIDE SEQUENCE [LARGE SCALE GENOMIC DNA]</scope>
    <source>
        <strain evidence="2 3">CCM 7765</strain>
    </source>
</reference>
<dbReference type="RefSeq" id="WP_130855879.1">
    <property type="nucleotide sequence ID" value="NZ_JBHLWO010000002.1"/>
</dbReference>
<name>A0ABV6HKW8_9SPHI</name>
<dbReference type="Gene3D" id="1.20.1260.10">
    <property type="match status" value="1"/>
</dbReference>
<proteinExistence type="predicted"/>
<protein>
    <submittedName>
        <fullName evidence="2">DUF4142 domain-containing protein</fullName>
    </submittedName>
</protein>
<gene>
    <name evidence="2" type="ORF">ACFFI0_14515</name>
</gene>
<accession>A0ABV6HKW8</accession>
<dbReference type="PANTHER" id="PTHR38593:SF1">
    <property type="entry name" value="BLR2558 PROTEIN"/>
    <property type="match status" value="1"/>
</dbReference>
<dbReference type="PROSITE" id="PS51257">
    <property type="entry name" value="PROKAR_LIPOPROTEIN"/>
    <property type="match status" value="1"/>
</dbReference>
<dbReference type="InterPro" id="IPR025419">
    <property type="entry name" value="DUF4142"/>
</dbReference>
<comment type="caution">
    <text evidence="2">The sequence shown here is derived from an EMBL/GenBank/DDBJ whole genome shotgun (WGS) entry which is preliminary data.</text>
</comment>
<evidence type="ECO:0000313" key="3">
    <source>
        <dbReference type="Proteomes" id="UP001589774"/>
    </source>
</evidence>
<dbReference type="Pfam" id="PF13628">
    <property type="entry name" value="DUF4142"/>
    <property type="match status" value="1"/>
</dbReference>
<sequence>MMFKVAIAIGSLFFILSCNEQERNKYRNRPLSMEDSITNKMEADSGILESEDKAFVNAVIRSGMGEIEAGKLASEKSRDTAIQSYAKLLITQHQQLTKDMKDIVAERRVQIPESLDDAHTDKLNRLRSKSGKEFESAFLQQMIEDHTTSLTLFDQAGAHAKDVHIQSFANKNIPIIRNHLQIAKKLSSKLN</sequence>
<dbReference type="Proteomes" id="UP001589774">
    <property type="component" value="Unassembled WGS sequence"/>
</dbReference>
<dbReference type="EMBL" id="JBHLWO010000002">
    <property type="protein sequence ID" value="MFC0319531.1"/>
    <property type="molecule type" value="Genomic_DNA"/>
</dbReference>
<evidence type="ECO:0000313" key="2">
    <source>
        <dbReference type="EMBL" id="MFC0319531.1"/>
    </source>
</evidence>